<dbReference type="STRING" id="415015.SAMN05660462_00266"/>
<name>A0A1H3KPQ2_9FIRM</name>
<dbReference type="AlphaFoldDB" id="A0A1H3KPQ2"/>
<dbReference type="EMBL" id="FNQE01000002">
    <property type="protein sequence ID" value="SDY54030.1"/>
    <property type="molecule type" value="Genomic_DNA"/>
</dbReference>
<proteinExistence type="predicted"/>
<accession>A0A1H3KPQ2</accession>
<organism evidence="1 2">
    <name type="scientific">Proteiniborus ethanoligenes</name>
    <dbReference type="NCBI Taxonomy" id="415015"/>
    <lineage>
        <taxon>Bacteria</taxon>
        <taxon>Bacillati</taxon>
        <taxon>Bacillota</taxon>
        <taxon>Clostridia</taxon>
        <taxon>Eubacteriales</taxon>
        <taxon>Proteiniborus</taxon>
    </lineage>
</organism>
<evidence type="ECO:0000313" key="2">
    <source>
        <dbReference type="Proteomes" id="UP000198625"/>
    </source>
</evidence>
<evidence type="ECO:0000313" key="1">
    <source>
        <dbReference type="EMBL" id="SDY54030.1"/>
    </source>
</evidence>
<sequence>MGRYRTEIGLYGANRVSHPPLWNPKFAKIERIIKNGEIQTEEVTTNPYISFFEYSDDALKTEYSFYDEGGNNIE</sequence>
<gene>
    <name evidence="1" type="ORF">SAMN05660462_00266</name>
</gene>
<reference evidence="2" key="1">
    <citation type="submission" date="2016-10" db="EMBL/GenBank/DDBJ databases">
        <authorList>
            <person name="Varghese N."/>
            <person name="Submissions S."/>
        </authorList>
    </citation>
    <scope>NUCLEOTIDE SEQUENCE [LARGE SCALE GENOMIC DNA]</scope>
    <source>
        <strain evidence="2">DSM 21650</strain>
    </source>
</reference>
<keyword evidence="2" id="KW-1185">Reference proteome</keyword>
<dbReference type="Proteomes" id="UP000198625">
    <property type="component" value="Unassembled WGS sequence"/>
</dbReference>
<dbReference type="RefSeq" id="WP_091726147.1">
    <property type="nucleotide sequence ID" value="NZ_FNQE01000002.1"/>
</dbReference>
<protein>
    <submittedName>
        <fullName evidence="1">Uncharacterized protein</fullName>
    </submittedName>
</protein>